<evidence type="ECO:0000313" key="2">
    <source>
        <dbReference type="EMBL" id="MFC3878168.1"/>
    </source>
</evidence>
<dbReference type="Proteomes" id="UP001595812">
    <property type="component" value="Unassembled WGS sequence"/>
</dbReference>
<comment type="caution">
    <text evidence="2">The sequence shown here is derived from an EMBL/GenBank/DDBJ whole genome shotgun (WGS) entry which is preliminary data.</text>
</comment>
<evidence type="ECO:0000256" key="1">
    <source>
        <dbReference type="SAM" id="Phobius"/>
    </source>
</evidence>
<keyword evidence="1" id="KW-0472">Membrane</keyword>
<accession>A0ABV8AJK9</accession>
<protein>
    <submittedName>
        <fullName evidence="2">Uncharacterized protein</fullName>
    </submittedName>
</protein>
<dbReference type="EMBL" id="JBHSAT010000023">
    <property type="protein sequence ID" value="MFC3878168.1"/>
    <property type="molecule type" value="Genomic_DNA"/>
</dbReference>
<organism evidence="2 3">
    <name type="scientific">Winogradskyella maritima</name>
    <dbReference type="NCBI Taxonomy" id="1517766"/>
    <lineage>
        <taxon>Bacteria</taxon>
        <taxon>Pseudomonadati</taxon>
        <taxon>Bacteroidota</taxon>
        <taxon>Flavobacteriia</taxon>
        <taxon>Flavobacteriales</taxon>
        <taxon>Flavobacteriaceae</taxon>
        <taxon>Winogradskyella</taxon>
    </lineage>
</organism>
<name>A0ABV8AJK9_9FLAO</name>
<evidence type="ECO:0000313" key="3">
    <source>
        <dbReference type="Proteomes" id="UP001595812"/>
    </source>
</evidence>
<gene>
    <name evidence="2" type="ORF">ACFOSX_13090</name>
</gene>
<keyword evidence="3" id="KW-1185">Reference proteome</keyword>
<feature type="transmembrane region" description="Helical" evidence="1">
    <location>
        <begin position="12"/>
        <end position="30"/>
    </location>
</feature>
<proteinExistence type="predicted"/>
<dbReference type="RefSeq" id="WP_386102009.1">
    <property type="nucleotide sequence ID" value="NZ_JBHSAT010000023.1"/>
</dbReference>
<keyword evidence="1" id="KW-0812">Transmembrane</keyword>
<reference evidence="3" key="1">
    <citation type="journal article" date="2019" name="Int. J. Syst. Evol. Microbiol.">
        <title>The Global Catalogue of Microorganisms (GCM) 10K type strain sequencing project: providing services to taxonomists for standard genome sequencing and annotation.</title>
        <authorList>
            <consortium name="The Broad Institute Genomics Platform"/>
            <consortium name="The Broad Institute Genome Sequencing Center for Infectious Disease"/>
            <person name="Wu L."/>
            <person name="Ma J."/>
        </authorList>
    </citation>
    <scope>NUCLEOTIDE SEQUENCE [LARGE SCALE GENOMIC DNA]</scope>
    <source>
        <strain evidence="3">CECT 8979</strain>
    </source>
</reference>
<sequence length="238" mass="28283">MEKNKTGKYLKYAIGEIILVVVGILIALQINNWNEEVGKTKVEKEIIQEIISDLKESRKQLIELSKKDSGTLPRYIRSMKLVEDYFIDQPVYNDSMAIHFTRIFNFSNIDYKITGYETLKSLGFNIIKDRQIRENIGIYFTQTVPQTYRQFELVKQEQYEYITEHQKKDFNTIFLENSTGSKVIHVPIDYKNLRLNRDFRQAVKMYRFITDLYFENTIESLSETNKLISTLEEHLNNY</sequence>
<keyword evidence="1" id="KW-1133">Transmembrane helix</keyword>